<reference evidence="1 2" key="1">
    <citation type="journal article" date="2008" name="PLoS Genet.">
        <title>Genomic islands in the pathogenic filamentous fungus Aspergillus fumigatus.</title>
        <authorList>
            <person name="Fedorova N.D."/>
            <person name="Khaldi N."/>
            <person name="Joardar V.S."/>
            <person name="Maiti R."/>
            <person name="Amedeo P."/>
            <person name="Anderson M.J."/>
            <person name="Crabtree J."/>
            <person name="Silva J.C."/>
            <person name="Badger J.H."/>
            <person name="Albarraq A."/>
            <person name="Angiuoli S."/>
            <person name="Bussey H."/>
            <person name="Bowyer P."/>
            <person name="Cotty P.J."/>
            <person name="Dyer P.S."/>
            <person name="Egan A."/>
            <person name="Galens K."/>
            <person name="Fraser-Liggett C.M."/>
            <person name="Haas B.J."/>
            <person name="Inman J.M."/>
            <person name="Kent R."/>
            <person name="Lemieux S."/>
            <person name="Malavazi I."/>
            <person name="Orvis J."/>
            <person name="Roemer T."/>
            <person name="Ronning C.M."/>
            <person name="Sundaram J.P."/>
            <person name="Sutton G."/>
            <person name="Turner G."/>
            <person name="Venter J.C."/>
            <person name="White O.R."/>
            <person name="Whitty B.R."/>
            <person name="Youngman P."/>
            <person name="Wolfe K.H."/>
            <person name="Goldman G.H."/>
            <person name="Wortman J.R."/>
            <person name="Jiang B."/>
            <person name="Denning D.W."/>
            <person name="Nierman W.C."/>
        </authorList>
    </citation>
    <scope>NUCLEOTIDE SEQUENCE [LARGE SCALE GENOMIC DNA]</scope>
    <source>
        <strain evidence="2">ATCC 1007 / CBS 513.65 / DSM 816 / NCTC 3887 / NRRL 1</strain>
    </source>
</reference>
<keyword evidence="2" id="KW-1185">Reference proteome</keyword>
<dbReference type="HOGENOM" id="CLU_075628_0_2_1"/>
<sequence>MTPVTITVSGSSTAYHQPERAVLSFLIKHSAESEETVLENSNITTTLITGTLKDLSREQNYGSEIEPASVTMFSVGSIRIWWDMAGDPRRLAKAKQSTNQQVYHAQVKFEVCFKDFKALNNMLSSFSIDPSVEILRVEWRLAEETRRVMGSKVRRLAMEDAIRKADDYASAIGRKVTAFDIADPECPDDRAYVAAARMMSRGDGHDRLVLDLQPKTIEFNAAVKAVFKSE</sequence>
<dbReference type="OMA" id="CRKLAVW"/>
<dbReference type="RefSeq" id="XP_001271733.1">
    <property type="nucleotide sequence ID" value="XM_001271732.1"/>
</dbReference>
<name>A1CHF2_ASPCL</name>
<accession>A1CHF2</accession>
<evidence type="ECO:0000313" key="2">
    <source>
        <dbReference type="Proteomes" id="UP000006701"/>
    </source>
</evidence>
<gene>
    <name evidence="1" type="ORF">ACLA_047760</name>
</gene>
<dbReference type="AlphaFoldDB" id="A1CHF2"/>
<protein>
    <recommendedName>
        <fullName evidence="3">SIMPL domain-containing protein</fullName>
    </recommendedName>
</protein>
<proteinExistence type="predicted"/>
<organism evidence="1 2">
    <name type="scientific">Aspergillus clavatus (strain ATCC 1007 / CBS 513.65 / DSM 816 / NCTC 3887 / NRRL 1 / QM 1276 / 107)</name>
    <dbReference type="NCBI Taxonomy" id="344612"/>
    <lineage>
        <taxon>Eukaryota</taxon>
        <taxon>Fungi</taxon>
        <taxon>Dikarya</taxon>
        <taxon>Ascomycota</taxon>
        <taxon>Pezizomycotina</taxon>
        <taxon>Eurotiomycetes</taxon>
        <taxon>Eurotiomycetidae</taxon>
        <taxon>Eurotiales</taxon>
        <taxon>Aspergillaceae</taxon>
        <taxon>Aspergillus</taxon>
        <taxon>Aspergillus subgen. Fumigati</taxon>
    </lineage>
</organism>
<dbReference type="InterPro" id="IPR052022">
    <property type="entry name" value="26kDa_periplasmic_antigen"/>
</dbReference>
<dbReference type="GO" id="GO:0006974">
    <property type="term" value="P:DNA damage response"/>
    <property type="evidence" value="ECO:0007669"/>
    <property type="project" value="TreeGrafter"/>
</dbReference>
<dbReference type="Gene3D" id="3.30.110.170">
    <property type="entry name" value="Protein of unknown function (DUF541), domain 1"/>
    <property type="match status" value="1"/>
</dbReference>
<dbReference type="Proteomes" id="UP000006701">
    <property type="component" value="Unassembled WGS sequence"/>
</dbReference>
<dbReference type="PANTHER" id="PTHR34387">
    <property type="entry name" value="SLR1258 PROTEIN"/>
    <property type="match status" value="1"/>
</dbReference>
<dbReference type="PANTHER" id="PTHR34387:SF2">
    <property type="entry name" value="SLR1258 PROTEIN"/>
    <property type="match status" value="1"/>
</dbReference>
<dbReference type="GeneID" id="4704273"/>
<dbReference type="KEGG" id="act:ACLA_047760"/>
<evidence type="ECO:0000313" key="1">
    <source>
        <dbReference type="EMBL" id="EAW10307.1"/>
    </source>
</evidence>
<dbReference type="Pfam" id="PF04402">
    <property type="entry name" value="SIMPL"/>
    <property type="match status" value="1"/>
</dbReference>
<dbReference type="InterPro" id="IPR007497">
    <property type="entry name" value="SIMPL/DUF541"/>
</dbReference>
<dbReference type="EMBL" id="DS027054">
    <property type="protein sequence ID" value="EAW10307.1"/>
    <property type="molecule type" value="Genomic_DNA"/>
</dbReference>
<evidence type="ECO:0008006" key="3">
    <source>
        <dbReference type="Google" id="ProtNLM"/>
    </source>
</evidence>
<dbReference type="VEuPathDB" id="FungiDB:ACLA_047760"/>
<dbReference type="Gene3D" id="3.30.70.2970">
    <property type="entry name" value="Protein of unknown function (DUF541), domain 2"/>
    <property type="match status" value="1"/>
</dbReference>
<dbReference type="OrthoDB" id="3335918at2759"/>